<comment type="caution">
    <text evidence="3">Lacks conserved residue(s) required for the propagation of feature annotation.</text>
</comment>
<dbReference type="InterPro" id="IPR035914">
    <property type="entry name" value="Sperma_CUB_dom_sf"/>
</dbReference>
<dbReference type="OrthoDB" id="6345439at2759"/>
<dbReference type="EMBL" id="UZAN01043317">
    <property type="protein sequence ID" value="VDP78060.1"/>
    <property type="molecule type" value="Genomic_DNA"/>
</dbReference>
<proteinExistence type="predicted"/>
<keyword evidence="2" id="KW-1015">Disulfide bond</keyword>
<keyword evidence="6" id="KW-1185">Reference proteome</keyword>
<dbReference type="PANTHER" id="PTHR24251">
    <property type="entry name" value="OVOCHYMASE-RELATED"/>
    <property type="match status" value="1"/>
</dbReference>
<organism evidence="7">
    <name type="scientific">Echinostoma caproni</name>
    <dbReference type="NCBI Taxonomy" id="27848"/>
    <lineage>
        <taxon>Eukaryota</taxon>
        <taxon>Metazoa</taxon>
        <taxon>Spiralia</taxon>
        <taxon>Lophotrochozoa</taxon>
        <taxon>Platyhelminthes</taxon>
        <taxon>Trematoda</taxon>
        <taxon>Digenea</taxon>
        <taxon>Plagiorchiida</taxon>
        <taxon>Echinostomata</taxon>
        <taxon>Echinostomatoidea</taxon>
        <taxon>Echinostomatidae</taxon>
        <taxon>Echinostoma</taxon>
    </lineage>
</organism>
<evidence type="ECO:0000313" key="7">
    <source>
        <dbReference type="WBParaSite" id="ECPE_0000633501-mRNA-1"/>
    </source>
</evidence>
<feature type="domain" description="CUB" evidence="4">
    <location>
        <begin position="16"/>
        <end position="128"/>
    </location>
</feature>
<dbReference type="AlphaFoldDB" id="A0A183AH87"/>
<dbReference type="PROSITE" id="PS01180">
    <property type="entry name" value="CUB"/>
    <property type="match status" value="2"/>
</dbReference>
<keyword evidence="1" id="KW-0677">Repeat</keyword>
<dbReference type="SUPFAM" id="SSF49854">
    <property type="entry name" value="Spermadhesin, CUB domain"/>
    <property type="match status" value="2"/>
</dbReference>
<sequence length="264" mass="29514">MKATHNPCHNMNMTQCSFQVENESGIIVSPNYPDRYPSLADCNWTITVSSKHSIRLEFESFDIESTDQCSFDKLIVRDGSGCIDPVLATLCGDELPAPIVTSGPSVYIQFLSSSFVQANGFKIRFEQVPRTLQNASTDSNCGGYLIEEQGIITTPNYPNIYPKNVECIWKISAPEDRRISLKFDDFNLYSDCFLAHVDIYDGLNCSSRILRHCGLRSPGPIESTGSELMVVFRSSGPSTLRGFRATYVVWMSGFNRTLWRADVG</sequence>
<dbReference type="InterPro" id="IPR000859">
    <property type="entry name" value="CUB_dom"/>
</dbReference>
<reference evidence="5 6" key="2">
    <citation type="submission" date="2018-11" db="EMBL/GenBank/DDBJ databases">
        <authorList>
            <consortium name="Pathogen Informatics"/>
        </authorList>
    </citation>
    <scope>NUCLEOTIDE SEQUENCE [LARGE SCALE GENOMIC DNA]</scope>
    <source>
        <strain evidence="5 6">Egypt</strain>
    </source>
</reference>
<dbReference type="Proteomes" id="UP000272942">
    <property type="component" value="Unassembled WGS sequence"/>
</dbReference>
<name>A0A183AH87_9TREM</name>
<evidence type="ECO:0000256" key="1">
    <source>
        <dbReference type="ARBA" id="ARBA00022737"/>
    </source>
</evidence>
<accession>A0A183AH87</accession>
<dbReference type="FunFam" id="2.60.120.290:FF:000013">
    <property type="entry name" value="Membrane frizzled-related protein"/>
    <property type="match status" value="2"/>
</dbReference>
<evidence type="ECO:0000259" key="4">
    <source>
        <dbReference type="PROSITE" id="PS01180"/>
    </source>
</evidence>
<dbReference type="WBParaSite" id="ECPE_0000633501-mRNA-1">
    <property type="protein sequence ID" value="ECPE_0000633501-mRNA-1"/>
    <property type="gene ID" value="ECPE_0000633501"/>
</dbReference>
<evidence type="ECO:0000256" key="3">
    <source>
        <dbReference type="PROSITE-ProRule" id="PRU00059"/>
    </source>
</evidence>
<evidence type="ECO:0000313" key="6">
    <source>
        <dbReference type="Proteomes" id="UP000272942"/>
    </source>
</evidence>
<evidence type="ECO:0000313" key="5">
    <source>
        <dbReference type="EMBL" id="VDP78060.1"/>
    </source>
</evidence>
<dbReference type="Gene3D" id="2.60.120.290">
    <property type="entry name" value="Spermadhesin, CUB domain"/>
    <property type="match status" value="2"/>
</dbReference>
<protein>
    <submittedName>
        <fullName evidence="7">CUB domain-containing protein</fullName>
    </submittedName>
</protein>
<gene>
    <name evidence="5" type="ORF">ECPE_LOCUS6322</name>
</gene>
<reference evidence="7" key="1">
    <citation type="submission" date="2016-06" db="UniProtKB">
        <authorList>
            <consortium name="WormBaseParasite"/>
        </authorList>
    </citation>
    <scope>IDENTIFICATION</scope>
</reference>
<dbReference type="CDD" id="cd00041">
    <property type="entry name" value="CUB"/>
    <property type="match status" value="2"/>
</dbReference>
<dbReference type="SMART" id="SM00042">
    <property type="entry name" value="CUB"/>
    <property type="match status" value="2"/>
</dbReference>
<evidence type="ECO:0000256" key="2">
    <source>
        <dbReference type="ARBA" id="ARBA00023157"/>
    </source>
</evidence>
<dbReference type="Pfam" id="PF00431">
    <property type="entry name" value="CUB"/>
    <property type="match status" value="2"/>
</dbReference>
<feature type="domain" description="CUB" evidence="4">
    <location>
        <begin position="141"/>
        <end position="250"/>
    </location>
</feature>